<evidence type="ECO:0000256" key="3">
    <source>
        <dbReference type="ARBA" id="ARBA00023125"/>
    </source>
</evidence>
<dbReference type="CDD" id="cd08422">
    <property type="entry name" value="PBP2_CrgA_like"/>
    <property type="match status" value="1"/>
</dbReference>
<dbReference type="SUPFAM" id="SSF46785">
    <property type="entry name" value="Winged helix' DNA-binding domain"/>
    <property type="match status" value="1"/>
</dbReference>
<accession>A0ABY2ALF7</accession>
<dbReference type="Pfam" id="PF03466">
    <property type="entry name" value="LysR_substrate"/>
    <property type="match status" value="1"/>
</dbReference>
<evidence type="ECO:0000259" key="5">
    <source>
        <dbReference type="PROSITE" id="PS50931"/>
    </source>
</evidence>
<dbReference type="InterPro" id="IPR058163">
    <property type="entry name" value="LysR-type_TF_proteobact-type"/>
</dbReference>
<dbReference type="Gene3D" id="3.40.190.290">
    <property type="match status" value="1"/>
</dbReference>
<proteinExistence type="inferred from homology"/>
<keyword evidence="4" id="KW-0804">Transcription</keyword>
<dbReference type="PRINTS" id="PR00039">
    <property type="entry name" value="HTHLYSR"/>
</dbReference>
<comment type="caution">
    <text evidence="6">The sequence shown here is derived from an EMBL/GenBank/DDBJ whole genome shotgun (WGS) entry which is preliminary data.</text>
</comment>
<evidence type="ECO:0000313" key="7">
    <source>
        <dbReference type="Proteomes" id="UP000292554"/>
    </source>
</evidence>
<dbReference type="PROSITE" id="PS50931">
    <property type="entry name" value="HTH_LYSR"/>
    <property type="match status" value="1"/>
</dbReference>
<dbReference type="InterPro" id="IPR036390">
    <property type="entry name" value="WH_DNA-bd_sf"/>
</dbReference>
<gene>
    <name evidence="6" type="ORF">EZV61_12945</name>
</gene>
<dbReference type="InterPro" id="IPR000847">
    <property type="entry name" value="LysR_HTH_N"/>
</dbReference>
<keyword evidence="7" id="KW-1185">Reference proteome</keyword>
<protein>
    <submittedName>
        <fullName evidence="6">LysR family transcriptional regulator</fullName>
    </submittedName>
</protein>
<reference evidence="6 7" key="1">
    <citation type="submission" date="2019-02" db="EMBL/GenBank/DDBJ databases">
        <title>Corallincola luteus sp. nov., a marine bacterium isolated from surface sediment of Bohai Sea in China.</title>
        <authorList>
            <person name="Ren Q."/>
        </authorList>
    </citation>
    <scope>NUCLEOTIDE SEQUENCE [LARGE SCALE GENOMIC DNA]</scope>
    <source>
        <strain evidence="6 7">DASS28</strain>
    </source>
</reference>
<dbReference type="PANTHER" id="PTHR30537">
    <property type="entry name" value="HTH-TYPE TRANSCRIPTIONAL REGULATOR"/>
    <property type="match status" value="1"/>
</dbReference>
<dbReference type="Proteomes" id="UP000292554">
    <property type="component" value="Unassembled WGS sequence"/>
</dbReference>
<dbReference type="SUPFAM" id="SSF53850">
    <property type="entry name" value="Periplasmic binding protein-like II"/>
    <property type="match status" value="1"/>
</dbReference>
<name>A0ABY2ALF7_9GAMM</name>
<evidence type="ECO:0000256" key="1">
    <source>
        <dbReference type="ARBA" id="ARBA00009437"/>
    </source>
</evidence>
<evidence type="ECO:0000256" key="2">
    <source>
        <dbReference type="ARBA" id="ARBA00023015"/>
    </source>
</evidence>
<evidence type="ECO:0000313" key="6">
    <source>
        <dbReference type="EMBL" id="TCI02699.1"/>
    </source>
</evidence>
<sequence length="302" mass="34254">MWSSMSFRLEQIQFFLAVAELGSFTAVSDKHHVPQPTVSRQIKQLEDELGLRLFDRKARHIQLTEFGRAFLDHAKRIQSAHKDAAQFAEGSRSRPSGHLEIETLPGIAMMFLGEFEHQFAADYPDISLGINTITLREGDAPLNVDLRLHLSLPKDEQLVARPVCKVARDYYATPAFIEKYGPFNHPRELIGVPCIRILFAPGKPESWFYIEDDKSFPLDVTGSITVDTGNLAVLAALNGRGVIWLAEPQVKAEVTSGKLVKVFQHDFSTIRTIYVIYRGRQYQPPKERVFIDALMSFFSSYR</sequence>
<keyword evidence="2" id="KW-0805">Transcription regulation</keyword>
<dbReference type="Pfam" id="PF00126">
    <property type="entry name" value="HTH_1"/>
    <property type="match status" value="1"/>
</dbReference>
<organism evidence="6 7">
    <name type="scientific">Corallincola luteus</name>
    <dbReference type="NCBI Taxonomy" id="1775177"/>
    <lineage>
        <taxon>Bacteria</taxon>
        <taxon>Pseudomonadati</taxon>
        <taxon>Pseudomonadota</taxon>
        <taxon>Gammaproteobacteria</taxon>
        <taxon>Alteromonadales</taxon>
        <taxon>Psychromonadaceae</taxon>
        <taxon>Corallincola</taxon>
    </lineage>
</organism>
<dbReference type="PANTHER" id="PTHR30537:SF5">
    <property type="entry name" value="HTH-TYPE TRANSCRIPTIONAL ACTIVATOR TTDR-RELATED"/>
    <property type="match status" value="1"/>
</dbReference>
<dbReference type="EMBL" id="SJXE01000006">
    <property type="protein sequence ID" value="TCI02699.1"/>
    <property type="molecule type" value="Genomic_DNA"/>
</dbReference>
<comment type="similarity">
    <text evidence="1">Belongs to the LysR transcriptional regulatory family.</text>
</comment>
<feature type="domain" description="HTH lysR-type" evidence="5">
    <location>
        <begin position="7"/>
        <end position="64"/>
    </location>
</feature>
<dbReference type="InterPro" id="IPR036388">
    <property type="entry name" value="WH-like_DNA-bd_sf"/>
</dbReference>
<dbReference type="InterPro" id="IPR005119">
    <property type="entry name" value="LysR_subst-bd"/>
</dbReference>
<keyword evidence="3" id="KW-0238">DNA-binding</keyword>
<evidence type="ECO:0000256" key="4">
    <source>
        <dbReference type="ARBA" id="ARBA00023163"/>
    </source>
</evidence>
<dbReference type="Gene3D" id="1.10.10.10">
    <property type="entry name" value="Winged helix-like DNA-binding domain superfamily/Winged helix DNA-binding domain"/>
    <property type="match status" value="1"/>
</dbReference>